<accession>A0A5D4RZ19</accession>
<evidence type="ECO:0000256" key="2">
    <source>
        <dbReference type="ARBA" id="ARBA00005236"/>
    </source>
</evidence>
<dbReference type="Pfam" id="PF02687">
    <property type="entry name" value="FtsX"/>
    <property type="match status" value="2"/>
</dbReference>
<protein>
    <submittedName>
        <fullName evidence="10">ABC transporter permease</fullName>
    </submittedName>
</protein>
<feature type="transmembrane region" description="Helical" evidence="7">
    <location>
        <begin position="793"/>
        <end position="812"/>
    </location>
</feature>
<dbReference type="Pfam" id="PF12704">
    <property type="entry name" value="MacB_PCD"/>
    <property type="match status" value="1"/>
</dbReference>
<sequence length="827" mass="91623">MLWQTSWRNLTRKKLRSFLTILAIVLGISSMFAVISTVQTAKQVTMQRLELYNGNADYSILSERDAFPEEVLDLVLKNEQVSSATGLIHKQSYVEMDSSEHSLDQKRMRLTGLSTLDNELLSLDAVSGDIHEEGLILPATSAEILGMKVGDEVTFRVPDGMKEIKVAAIVKDTPLLEGPNDWDDATNRNWRGIVPLSTLQQWYGLDQQIQEVRMHLNDQYAMDPVVKDLHTALQPYDGVYLQKIVLDEKQSNQLEDLYFMLYVIGGLAMFISAFILYNTIFVSIVERKNEIAVMKTIGYTPFQIKKLFLFEVLILSVIGLIIGVPIGFGLGSVLQSGLFSSFQSNIDFSMDYQWALAASIVLGVAIPVVASLIPVTQASKIDIIKTLKKVPATNTNMSKWRSVAGGILILLSLLLTFVNNVLSIGSLLLGSVLFFPLMVKGITTLVLRSSLLGFEGKIAANNVLRALNRSSNMSLILALAICLGLFVSSTFTSLEKNIDKSVTQSFGGDMQVTSEHSLSEQDAGRMASTNGVKDVHLYKERNVTWVTEQQTRQFSIIRTDVEWNAEHPLFHSIDTESDKWKDRLKQGGILLGDFAYREWGGSPGENITIVIDNQEHELEVLGKVTTNQYGGYTAFMSGDPFDKLFPGVLSYKALLTLEDGYKEDSIKNSLVTSYPFDFSEVQTVDEEVNKQERALPGVKSLFNGLLFIAIVVSGIGIINTLVMNVMERLREVAIMRAVAFTSFQVYKTIFYEALIIGISGVLIGIAMGIFTIFLNAVTTSDELIGFTIPESTLLLSIIMGIIVSAFASLVPARQAVKHNINQALKQE</sequence>
<name>A0A5D4RZ19_9BACI</name>
<feature type="transmembrane region" description="Helical" evidence="7">
    <location>
        <begin position="424"/>
        <end position="447"/>
    </location>
</feature>
<gene>
    <name evidence="10" type="ORF">FZC83_07970</name>
</gene>
<evidence type="ECO:0000259" key="9">
    <source>
        <dbReference type="Pfam" id="PF12704"/>
    </source>
</evidence>
<comment type="caution">
    <text evidence="10">The sequence shown here is derived from an EMBL/GenBank/DDBJ whole genome shotgun (WGS) entry which is preliminary data.</text>
</comment>
<feature type="transmembrane region" description="Helical" evidence="7">
    <location>
        <begin position="475"/>
        <end position="494"/>
    </location>
</feature>
<feature type="transmembrane region" description="Helical" evidence="7">
    <location>
        <begin position="701"/>
        <end position="726"/>
    </location>
</feature>
<dbReference type="Proteomes" id="UP000322997">
    <property type="component" value="Unassembled WGS sequence"/>
</dbReference>
<dbReference type="InterPro" id="IPR003838">
    <property type="entry name" value="ABC3_permease_C"/>
</dbReference>
<evidence type="ECO:0000256" key="6">
    <source>
        <dbReference type="ARBA" id="ARBA00023136"/>
    </source>
</evidence>
<feature type="domain" description="MacB-like periplasmic core" evidence="9">
    <location>
        <begin position="17"/>
        <end position="230"/>
    </location>
</feature>
<evidence type="ECO:0000256" key="7">
    <source>
        <dbReference type="SAM" id="Phobius"/>
    </source>
</evidence>
<dbReference type="PANTHER" id="PTHR30489">
    <property type="entry name" value="LIPOPROTEIN-RELEASING SYSTEM TRANSMEMBRANE PROTEIN LOLE"/>
    <property type="match status" value="1"/>
</dbReference>
<feature type="domain" description="ABC3 transporter permease C-terminal" evidence="8">
    <location>
        <begin position="263"/>
        <end position="382"/>
    </location>
</feature>
<dbReference type="GO" id="GO:0098797">
    <property type="term" value="C:plasma membrane protein complex"/>
    <property type="evidence" value="ECO:0007669"/>
    <property type="project" value="TreeGrafter"/>
</dbReference>
<dbReference type="RefSeq" id="WP_148984957.1">
    <property type="nucleotide sequence ID" value="NZ_JBNILK010000003.1"/>
</dbReference>
<evidence type="ECO:0000259" key="8">
    <source>
        <dbReference type="Pfam" id="PF02687"/>
    </source>
</evidence>
<feature type="transmembrane region" description="Helical" evidence="7">
    <location>
        <begin position="259"/>
        <end position="286"/>
    </location>
</feature>
<keyword evidence="3" id="KW-1003">Cell membrane</keyword>
<dbReference type="PANTHER" id="PTHR30489:SF0">
    <property type="entry name" value="LIPOPROTEIN-RELEASING SYSTEM TRANSMEMBRANE PROTEIN LOLE"/>
    <property type="match status" value="1"/>
</dbReference>
<keyword evidence="4 7" id="KW-0812">Transmembrane</keyword>
<keyword evidence="6 7" id="KW-0472">Membrane</keyword>
<organism evidence="10 11">
    <name type="scientific">Rossellomorea marisflavi</name>
    <dbReference type="NCBI Taxonomy" id="189381"/>
    <lineage>
        <taxon>Bacteria</taxon>
        <taxon>Bacillati</taxon>
        <taxon>Bacillota</taxon>
        <taxon>Bacilli</taxon>
        <taxon>Bacillales</taxon>
        <taxon>Bacillaceae</taxon>
        <taxon>Rossellomorea</taxon>
    </lineage>
</organism>
<comment type="similarity">
    <text evidence="2">Belongs to the ABC-4 integral membrane protein family. LolC/E subfamily.</text>
</comment>
<feature type="transmembrane region" description="Helical" evidence="7">
    <location>
        <begin position="307"/>
        <end position="334"/>
    </location>
</feature>
<evidence type="ECO:0000256" key="5">
    <source>
        <dbReference type="ARBA" id="ARBA00022989"/>
    </source>
</evidence>
<dbReference type="InterPro" id="IPR051447">
    <property type="entry name" value="Lipoprotein-release_system"/>
</dbReference>
<comment type="subcellular location">
    <subcellularLocation>
        <location evidence="1">Cell membrane</location>
        <topology evidence="1">Multi-pass membrane protein</topology>
    </subcellularLocation>
</comment>
<feature type="domain" description="ABC3 transporter permease C-terminal" evidence="8">
    <location>
        <begin position="705"/>
        <end position="820"/>
    </location>
</feature>
<keyword evidence="5 7" id="KW-1133">Transmembrane helix</keyword>
<evidence type="ECO:0000256" key="3">
    <source>
        <dbReference type="ARBA" id="ARBA00022475"/>
    </source>
</evidence>
<dbReference type="EMBL" id="VTEQ01000002">
    <property type="protein sequence ID" value="TYS54876.1"/>
    <property type="molecule type" value="Genomic_DNA"/>
</dbReference>
<reference evidence="10 11" key="1">
    <citation type="submission" date="2019-08" db="EMBL/GenBank/DDBJ databases">
        <title>Bacillus genomes from the desert of Cuatro Cienegas, Coahuila.</title>
        <authorList>
            <person name="Olmedo-Alvarez G."/>
        </authorList>
    </citation>
    <scope>NUCLEOTIDE SEQUENCE [LARGE SCALE GENOMIC DNA]</scope>
    <source>
        <strain evidence="10 11">CH108_3D</strain>
    </source>
</reference>
<dbReference type="GO" id="GO:0044874">
    <property type="term" value="P:lipoprotein localization to outer membrane"/>
    <property type="evidence" value="ECO:0007669"/>
    <property type="project" value="TreeGrafter"/>
</dbReference>
<evidence type="ECO:0000256" key="1">
    <source>
        <dbReference type="ARBA" id="ARBA00004651"/>
    </source>
</evidence>
<dbReference type="AlphaFoldDB" id="A0A5D4RZ19"/>
<feature type="transmembrane region" description="Helical" evidence="7">
    <location>
        <begin position="354"/>
        <end position="379"/>
    </location>
</feature>
<evidence type="ECO:0000313" key="11">
    <source>
        <dbReference type="Proteomes" id="UP000322997"/>
    </source>
</evidence>
<dbReference type="InterPro" id="IPR025857">
    <property type="entry name" value="MacB_PCD"/>
</dbReference>
<feature type="transmembrane region" description="Helical" evidence="7">
    <location>
        <begin position="400"/>
        <end position="418"/>
    </location>
</feature>
<evidence type="ECO:0000313" key="10">
    <source>
        <dbReference type="EMBL" id="TYS54876.1"/>
    </source>
</evidence>
<proteinExistence type="inferred from homology"/>
<evidence type="ECO:0000256" key="4">
    <source>
        <dbReference type="ARBA" id="ARBA00022692"/>
    </source>
</evidence>
<feature type="transmembrane region" description="Helical" evidence="7">
    <location>
        <begin position="749"/>
        <end position="773"/>
    </location>
</feature>